<organism evidence="2 3">
    <name type="scientific">Eumeta variegata</name>
    <name type="common">Bagworm moth</name>
    <name type="synonym">Eumeta japonica</name>
    <dbReference type="NCBI Taxonomy" id="151549"/>
    <lineage>
        <taxon>Eukaryota</taxon>
        <taxon>Metazoa</taxon>
        <taxon>Ecdysozoa</taxon>
        <taxon>Arthropoda</taxon>
        <taxon>Hexapoda</taxon>
        <taxon>Insecta</taxon>
        <taxon>Pterygota</taxon>
        <taxon>Neoptera</taxon>
        <taxon>Endopterygota</taxon>
        <taxon>Lepidoptera</taxon>
        <taxon>Glossata</taxon>
        <taxon>Ditrysia</taxon>
        <taxon>Tineoidea</taxon>
        <taxon>Psychidae</taxon>
        <taxon>Oiketicinae</taxon>
        <taxon>Eumeta</taxon>
    </lineage>
</organism>
<evidence type="ECO:0000313" key="3">
    <source>
        <dbReference type="Proteomes" id="UP000299102"/>
    </source>
</evidence>
<reference evidence="2 3" key="1">
    <citation type="journal article" date="2019" name="Commun. Biol.">
        <title>The bagworm genome reveals a unique fibroin gene that provides high tensile strength.</title>
        <authorList>
            <person name="Kono N."/>
            <person name="Nakamura H."/>
            <person name="Ohtoshi R."/>
            <person name="Tomita M."/>
            <person name="Numata K."/>
            <person name="Arakawa K."/>
        </authorList>
    </citation>
    <scope>NUCLEOTIDE SEQUENCE [LARGE SCALE GENOMIC DNA]</scope>
</reference>
<keyword evidence="3" id="KW-1185">Reference proteome</keyword>
<name>A0A4C1XHZ4_EUMVA</name>
<proteinExistence type="predicted"/>
<gene>
    <name evidence="2" type="ORF">EVAR_41734_1</name>
</gene>
<sequence length="71" mass="7876">MRSARTEAGVRMALPPRAAPPPQPPTHTRPEGFRRGNIYIESNLCGSIRTIDTLLNFNKVGISNFNKEAIQ</sequence>
<dbReference type="Proteomes" id="UP000299102">
    <property type="component" value="Unassembled WGS sequence"/>
</dbReference>
<feature type="region of interest" description="Disordered" evidence="1">
    <location>
        <begin position="1"/>
        <end position="34"/>
    </location>
</feature>
<accession>A0A4C1XHZ4</accession>
<evidence type="ECO:0000256" key="1">
    <source>
        <dbReference type="SAM" id="MobiDB-lite"/>
    </source>
</evidence>
<comment type="caution">
    <text evidence="2">The sequence shown here is derived from an EMBL/GenBank/DDBJ whole genome shotgun (WGS) entry which is preliminary data.</text>
</comment>
<protein>
    <submittedName>
        <fullName evidence="2">Uncharacterized protein</fullName>
    </submittedName>
</protein>
<evidence type="ECO:0000313" key="2">
    <source>
        <dbReference type="EMBL" id="GBP61919.1"/>
    </source>
</evidence>
<dbReference type="AlphaFoldDB" id="A0A4C1XHZ4"/>
<dbReference type="EMBL" id="BGZK01000826">
    <property type="protein sequence ID" value="GBP61919.1"/>
    <property type="molecule type" value="Genomic_DNA"/>
</dbReference>
<feature type="compositionally biased region" description="Pro residues" evidence="1">
    <location>
        <begin position="17"/>
        <end position="27"/>
    </location>
</feature>